<evidence type="ECO:0000313" key="10">
    <source>
        <dbReference type="Proteomes" id="UP000283732"/>
    </source>
</evidence>
<feature type="chain" id="PRO_5033803570" evidence="5">
    <location>
        <begin position="19"/>
        <end position="409"/>
    </location>
</feature>
<evidence type="ECO:0000313" key="8">
    <source>
        <dbReference type="EMBL" id="RGZ46756.1"/>
    </source>
</evidence>
<dbReference type="AlphaFoldDB" id="A0A3R6E1T2"/>
<protein>
    <submittedName>
        <fullName evidence="8">Uncharacterized protein</fullName>
    </submittedName>
</protein>
<comment type="subcellular location">
    <subcellularLocation>
        <location evidence="1">Fimbrium</location>
    </subcellularLocation>
</comment>
<dbReference type="Gene3D" id="2.60.40.2580">
    <property type="match status" value="1"/>
</dbReference>
<proteinExistence type="inferred from homology"/>
<dbReference type="EMBL" id="QSEF01000016">
    <property type="protein sequence ID" value="RGZ46756.1"/>
    <property type="molecule type" value="Genomic_DNA"/>
</dbReference>
<feature type="signal peptide" evidence="5">
    <location>
        <begin position="1"/>
        <end position="18"/>
    </location>
</feature>
<evidence type="ECO:0000256" key="3">
    <source>
        <dbReference type="ARBA" id="ARBA00022729"/>
    </source>
</evidence>
<evidence type="ECO:0000256" key="2">
    <source>
        <dbReference type="ARBA" id="ARBA00006011"/>
    </source>
</evidence>
<dbReference type="Proteomes" id="UP000283732">
    <property type="component" value="Unassembled WGS sequence"/>
</dbReference>
<feature type="domain" description="Major fimbrial subunit protein N-terminal" evidence="6">
    <location>
        <begin position="35"/>
        <end position="187"/>
    </location>
</feature>
<keyword evidence="4" id="KW-0281">Fimbrium</keyword>
<comment type="similarity">
    <text evidence="2">Belongs to the bacteroidetes fimbrillin superfamily. FimA/Mfa1 family.</text>
</comment>
<dbReference type="Gene3D" id="2.60.40.3690">
    <property type="match status" value="1"/>
</dbReference>
<evidence type="ECO:0000256" key="1">
    <source>
        <dbReference type="ARBA" id="ARBA00004561"/>
    </source>
</evidence>
<comment type="caution">
    <text evidence="8">The sequence shown here is derived from an EMBL/GenBank/DDBJ whole genome shotgun (WGS) entry which is preliminary data.</text>
</comment>
<sequence>MKLRNYFLLSIVVGAAVACSSNEDIPEEHVFTPNATLSLATGVYGDGRTKAVGIDVTEEEEKENKIHTLDVLVFSGTGDDAVYQTQRRANETTLVPDIAVEAGSATIVVLANSSIDPKAFVGKKLSQVLEYTHSLKDETLDRGLSMSSKVIETNLTIDTHNIFGDANSFVGNHSPNEIKGGKIELYRHVAQVNLKSVKISTTNTGATFQLEKVFMANVKGYSHIASKKEYPNNWVEANAAPSGEKLWWYGDYFEDDWNGEYKITKDGVMIDFLAWTPETIEITKDAVLETENGKRAVASFYVYENLKETPVGQRTLLVLKGTYIDNNGKVEKDRFYTISVNDPNRGYTLTEGEDIPKHSFVKRNYRYNISLTINSSGSDRPYDPVTEACMDVAVTVADWDVIEQNEDLD</sequence>
<dbReference type="PROSITE" id="PS51257">
    <property type="entry name" value="PROKAR_LIPOPROTEIN"/>
    <property type="match status" value="1"/>
</dbReference>
<name>A0A3R6E1T2_9BACT</name>
<dbReference type="InterPro" id="IPR053878">
    <property type="entry name" value="FimA_C"/>
</dbReference>
<evidence type="ECO:0000259" key="6">
    <source>
        <dbReference type="Pfam" id="PF06321"/>
    </source>
</evidence>
<dbReference type="InterPro" id="IPR029141">
    <property type="entry name" value="FimA_N"/>
</dbReference>
<dbReference type="RefSeq" id="WP_122203305.1">
    <property type="nucleotide sequence ID" value="NZ_QRKC01000001.1"/>
</dbReference>
<dbReference type="GO" id="GO:0009289">
    <property type="term" value="C:pilus"/>
    <property type="evidence" value="ECO:0007669"/>
    <property type="project" value="UniProtKB-SubCell"/>
</dbReference>
<evidence type="ECO:0000259" key="7">
    <source>
        <dbReference type="Pfam" id="PF22492"/>
    </source>
</evidence>
<dbReference type="Proteomes" id="UP000285173">
    <property type="component" value="Unassembled WGS sequence"/>
</dbReference>
<accession>A0A3R6E1T2</accession>
<dbReference type="EMBL" id="QRKC01000001">
    <property type="protein sequence ID" value="RHH79663.1"/>
    <property type="molecule type" value="Genomic_DNA"/>
</dbReference>
<feature type="domain" description="Major fimbrium subunit FimA C-terminal" evidence="7">
    <location>
        <begin position="333"/>
        <end position="399"/>
    </location>
</feature>
<evidence type="ECO:0000256" key="4">
    <source>
        <dbReference type="ARBA" id="ARBA00023263"/>
    </source>
</evidence>
<reference evidence="10 11" key="1">
    <citation type="submission" date="2018-08" db="EMBL/GenBank/DDBJ databases">
        <title>A genome reference for cultivated species of the human gut microbiota.</title>
        <authorList>
            <person name="Zou Y."/>
            <person name="Xue W."/>
            <person name="Luo G."/>
        </authorList>
    </citation>
    <scope>NUCLEOTIDE SEQUENCE [LARGE SCALE GENOMIC DNA]</scope>
    <source>
        <strain evidence="9 10">AM16-50</strain>
        <strain evidence="8 11">AM50-15</strain>
    </source>
</reference>
<evidence type="ECO:0000313" key="9">
    <source>
        <dbReference type="EMBL" id="RHH79663.1"/>
    </source>
</evidence>
<gene>
    <name evidence="9" type="ORF">DW191_00520</name>
    <name evidence="8" type="ORF">DW986_12200</name>
</gene>
<organism evidence="8 11">
    <name type="scientific">Parabacteroides merdae</name>
    <dbReference type="NCBI Taxonomy" id="46503"/>
    <lineage>
        <taxon>Bacteria</taxon>
        <taxon>Pseudomonadati</taxon>
        <taxon>Bacteroidota</taxon>
        <taxon>Bacteroidia</taxon>
        <taxon>Bacteroidales</taxon>
        <taxon>Tannerellaceae</taxon>
        <taxon>Parabacteroides</taxon>
    </lineage>
</organism>
<keyword evidence="3 5" id="KW-0732">Signal</keyword>
<evidence type="ECO:0000256" key="5">
    <source>
        <dbReference type="SAM" id="SignalP"/>
    </source>
</evidence>
<dbReference type="Pfam" id="PF06321">
    <property type="entry name" value="P_gingi_FimA"/>
    <property type="match status" value="1"/>
</dbReference>
<evidence type="ECO:0000313" key="11">
    <source>
        <dbReference type="Proteomes" id="UP000285173"/>
    </source>
</evidence>
<dbReference type="Pfam" id="PF22492">
    <property type="entry name" value="FimA4_C"/>
    <property type="match status" value="1"/>
</dbReference>